<name>A0A0F9WX57_9ZZZZ</name>
<comment type="caution">
    <text evidence="1">The sequence shown here is derived from an EMBL/GenBank/DDBJ whole genome shotgun (WGS) entry which is preliminary data.</text>
</comment>
<gene>
    <name evidence="1" type="ORF">LCGC14_0298380</name>
</gene>
<protein>
    <submittedName>
        <fullName evidence="1">Uncharacterized protein</fullName>
    </submittedName>
</protein>
<dbReference type="AlphaFoldDB" id="A0A0F9WX57"/>
<accession>A0A0F9WX57</accession>
<organism evidence="1">
    <name type="scientific">marine sediment metagenome</name>
    <dbReference type="NCBI Taxonomy" id="412755"/>
    <lineage>
        <taxon>unclassified sequences</taxon>
        <taxon>metagenomes</taxon>
        <taxon>ecological metagenomes</taxon>
    </lineage>
</organism>
<reference evidence="1" key="1">
    <citation type="journal article" date="2015" name="Nature">
        <title>Complex archaea that bridge the gap between prokaryotes and eukaryotes.</title>
        <authorList>
            <person name="Spang A."/>
            <person name="Saw J.H."/>
            <person name="Jorgensen S.L."/>
            <person name="Zaremba-Niedzwiedzka K."/>
            <person name="Martijn J."/>
            <person name="Lind A.E."/>
            <person name="van Eijk R."/>
            <person name="Schleper C."/>
            <person name="Guy L."/>
            <person name="Ettema T.J."/>
        </authorList>
    </citation>
    <scope>NUCLEOTIDE SEQUENCE</scope>
</reference>
<proteinExistence type="predicted"/>
<dbReference type="EMBL" id="LAZR01000183">
    <property type="protein sequence ID" value="KKN83598.1"/>
    <property type="molecule type" value="Genomic_DNA"/>
</dbReference>
<sequence>MRYKLSCDGVGLLKRIGPDWSKDFYHIHSDEMTLLERLWHCALRVMSAKN</sequence>
<evidence type="ECO:0000313" key="1">
    <source>
        <dbReference type="EMBL" id="KKN83598.1"/>
    </source>
</evidence>